<protein>
    <submittedName>
        <fullName evidence="1">Uncharacterized protein</fullName>
    </submittedName>
</protein>
<gene>
    <name evidence="1" type="ORF">ACFFH4_15565</name>
</gene>
<accession>A0ABV6NI35</accession>
<evidence type="ECO:0000313" key="1">
    <source>
        <dbReference type="EMBL" id="MFC0560420.1"/>
    </source>
</evidence>
<keyword evidence="2" id="KW-1185">Reference proteome</keyword>
<comment type="caution">
    <text evidence="1">The sequence shown here is derived from an EMBL/GenBank/DDBJ whole genome shotgun (WGS) entry which is preliminary data.</text>
</comment>
<organism evidence="1 2">
    <name type="scientific">Halalkalibacter alkalisediminis</name>
    <dbReference type="NCBI Taxonomy" id="935616"/>
    <lineage>
        <taxon>Bacteria</taxon>
        <taxon>Bacillati</taxon>
        <taxon>Bacillota</taxon>
        <taxon>Bacilli</taxon>
        <taxon>Bacillales</taxon>
        <taxon>Bacillaceae</taxon>
        <taxon>Halalkalibacter</taxon>
    </lineage>
</organism>
<reference evidence="1 2" key="1">
    <citation type="submission" date="2024-09" db="EMBL/GenBank/DDBJ databases">
        <authorList>
            <person name="Sun Q."/>
            <person name="Mori K."/>
        </authorList>
    </citation>
    <scope>NUCLEOTIDE SEQUENCE [LARGE SCALE GENOMIC DNA]</scope>
    <source>
        <strain evidence="1 2">NCAIM B.02301</strain>
    </source>
</reference>
<name>A0ABV6NI35_9BACI</name>
<dbReference type="EMBL" id="JBHLTR010000026">
    <property type="protein sequence ID" value="MFC0560420.1"/>
    <property type="molecule type" value="Genomic_DNA"/>
</dbReference>
<proteinExistence type="predicted"/>
<evidence type="ECO:0000313" key="2">
    <source>
        <dbReference type="Proteomes" id="UP001589833"/>
    </source>
</evidence>
<sequence length="41" mass="4580">MPSSDKKKSIQVARQAVEEARKAVGNINFHEADPQAKERSK</sequence>
<dbReference type="Proteomes" id="UP001589833">
    <property type="component" value="Unassembled WGS sequence"/>
</dbReference>
<dbReference type="RefSeq" id="WP_273847028.1">
    <property type="nucleotide sequence ID" value="NZ_JAQQWT010000021.1"/>
</dbReference>